<keyword evidence="2" id="KW-1185">Reference proteome</keyword>
<dbReference type="Gene3D" id="1.10.287.70">
    <property type="match status" value="1"/>
</dbReference>
<keyword evidence="1" id="KW-0812">Transmembrane</keyword>
<reference evidence="3" key="1">
    <citation type="submission" date="2016-11" db="UniProtKB">
        <authorList>
            <consortium name="WormBaseParasite"/>
        </authorList>
    </citation>
    <scope>IDENTIFICATION</scope>
</reference>
<dbReference type="SUPFAM" id="SSF81324">
    <property type="entry name" value="Voltage-gated potassium channels"/>
    <property type="match status" value="1"/>
</dbReference>
<keyword evidence="1" id="KW-0472">Membrane</keyword>
<dbReference type="WBParaSite" id="L893_g15866.t1">
    <property type="protein sequence ID" value="L893_g15866.t1"/>
    <property type="gene ID" value="L893_g15866"/>
</dbReference>
<evidence type="ECO:0000313" key="3">
    <source>
        <dbReference type="WBParaSite" id="L893_g15866.t1"/>
    </source>
</evidence>
<accession>A0A1I7YGH3</accession>
<keyword evidence="1" id="KW-1133">Transmembrane helix</keyword>
<dbReference type="AlphaFoldDB" id="A0A1I7YGH3"/>
<dbReference type="Proteomes" id="UP000095287">
    <property type="component" value="Unplaced"/>
</dbReference>
<sequence>MGLEMLQLQNKMVGQLHPSSFQMQETNARLGVGLLAMFFYLLVGAIVFVRIEAPREALELEAYIEFRDYWTQRMVRAGFDEDEIDRLFANVRDAALNGIWVEKNVTNELNWSFGQAFFFSGTLISTV</sequence>
<evidence type="ECO:0000256" key="1">
    <source>
        <dbReference type="SAM" id="Phobius"/>
    </source>
</evidence>
<evidence type="ECO:0000313" key="2">
    <source>
        <dbReference type="Proteomes" id="UP000095287"/>
    </source>
</evidence>
<name>A0A1I7YGH3_9BILA</name>
<feature type="transmembrane region" description="Helical" evidence="1">
    <location>
        <begin position="30"/>
        <end position="49"/>
    </location>
</feature>
<proteinExistence type="predicted"/>
<protein>
    <submittedName>
        <fullName evidence="3">PKD_channel domain-containing protein</fullName>
    </submittedName>
</protein>
<organism evidence="2 3">
    <name type="scientific">Steinernema glaseri</name>
    <dbReference type="NCBI Taxonomy" id="37863"/>
    <lineage>
        <taxon>Eukaryota</taxon>
        <taxon>Metazoa</taxon>
        <taxon>Ecdysozoa</taxon>
        <taxon>Nematoda</taxon>
        <taxon>Chromadorea</taxon>
        <taxon>Rhabditida</taxon>
        <taxon>Tylenchina</taxon>
        <taxon>Panagrolaimomorpha</taxon>
        <taxon>Strongyloidoidea</taxon>
        <taxon>Steinernematidae</taxon>
        <taxon>Steinernema</taxon>
    </lineage>
</organism>